<gene>
    <name evidence="1" type="ORF">FMEXI_7559</name>
</gene>
<evidence type="ECO:0000313" key="1">
    <source>
        <dbReference type="EMBL" id="KAF5542224.1"/>
    </source>
</evidence>
<name>A0A8H5ISC9_9HYPO</name>
<keyword evidence="2" id="KW-1185">Reference proteome</keyword>
<organism evidence="1 2">
    <name type="scientific">Fusarium mexicanum</name>
    <dbReference type="NCBI Taxonomy" id="751941"/>
    <lineage>
        <taxon>Eukaryota</taxon>
        <taxon>Fungi</taxon>
        <taxon>Dikarya</taxon>
        <taxon>Ascomycota</taxon>
        <taxon>Pezizomycotina</taxon>
        <taxon>Sordariomycetes</taxon>
        <taxon>Hypocreomycetidae</taxon>
        <taxon>Hypocreales</taxon>
        <taxon>Nectriaceae</taxon>
        <taxon>Fusarium</taxon>
        <taxon>Fusarium fujikuroi species complex</taxon>
    </lineage>
</organism>
<sequence length="252" mass="28987">MRLKVTSNGGLNNDNALNRPGTFTTLMTTCKTLHEITKKIRDRWRLRTPLVLHYMQSNEIRNFTGLRFRMPPSTWAGTVREPIDVSNDLIVVCRLPVSATQTYPTVESIGALYEFGHSSISPSSPFIPDYFIYPLGNLLGLLRPFPRLRVLYIIVRPEDIDEDIDPPENANMTNYHSDYTQTVNQVPPKTFNARQRIYREDPEMRCRGLEDRYEQVKNDSITIRVGSGLPPLVIRVMTWKDAPGVRGRFDMD</sequence>
<dbReference type="AlphaFoldDB" id="A0A8H5ISC9"/>
<accession>A0A8H5ISC9</accession>
<reference evidence="1 2" key="1">
    <citation type="submission" date="2020-05" db="EMBL/GenBank/DDBJ databases">
        <title>Identification and distribution of gene clusters putatively required for synthesis of sphingolipid metabolism inhibitors in phylogenetically diverse species of the filamentous fungus Fusarium.</title>
        <authorList>
            <person name="Kim H.-S."/>
            <person name="Busman M."/>
            <person name="Brown D.W."/>
            <person name="Divon H."/>
            <person name="Uhlig S."/>
            <person name="Proctor R.H."/>
        </authorList>
    </citation>
    <scope>NUCLEOTIDE SEQUENCE [LARGE SCALE GENOMIC DNA]</scope>
    <source>
        <strain evidence="1 2">NRRL 53147</strain>
    </source>
</reference>
<dbReference type="Proteomes" id="UP000522262">
    <property type="component" value="Unassembled WGS sequence"/>
</dbReference>
<dbReference type="EMBL" id="JAAOAM010000168">
    <property type="protein sequence ID" value="KAF5542224.1"/>
    <property type="molecule type" value="Genomic_DNA"/>
</dbReference>
<comment type="caution">
    <text evidence="1">The sequence shown here is derived from an EMBL/GenBank/DDBJ whole genome shotgun (WGS) entry which is preliminary data.</text>
</comment>
<proteinExistence type="predicted"/>
<protein>
    <submittedName>
        <fullName evidence="1">Uncharacterized protein</fullName>
    </submittedName>
</protein>
<evidence type="ECO:0000313" key="2">
    <source>
        <dbReference type="Proteomes" id="UP000522262"/>
    </source>
</evidence>